<dbReference type="Gene3D" id="3.40.50.1110">
    <property type="entry name" value="SGNH hydrolase"/>
    <property type="match status" value="1"/>
</dbReference>
<dbReference type="InterPro" id="IPR051532">
    <property type="entry name" value="Ester_Hydrolysis_Enzymes"/>
</dbReference>
<dbReference type="KEGG" id="ppsc:EHS13_25680"/>
<organism evidence="2 3">
    <name type="scientific">Paenibacillus psychroresistens</name>
    <dbReference type="NCBI Taxonomy" id="1778678"/>
    <lineage>
        <taxon>Bacteria</taxon>
        <taxon>Bacillati</taxon>
        <taxon>Bacillota</taxon>
        <taxon>Bacilli</taxon>
        <taxon>Bacillales</taxon>
        <taxon>Paenibacillaceae</taxon>
        <taxon>Paenibacillus</taxon>
    </lineage>
</organism>
<dbReference type="GO" id="GO:0004622">
    <property type="term" value="F:phosphatidylcholine lysophospholipase activity"/>
    <property type="evidence" value="ECO:0007669"/>
    <property type="project" value="TreeGrafter"/>
</dbReference>
<proteinExistence type="predicted"/>
<sequence length="341" mass="39025">MEVNRRMDKPKPIKQQIAESFVFMNEDQQRLQLQSAIRGSMRLRSHTDKGHKDVIYYEEEQDYIVDYDQGWIARTEGSRIPNWSKHPLCGIKQFDHNLYPDYSNREYTVFGDYDCEMTDIEASNERAAEGKDRLMNVKKKLASGQKVTYVVYGDSISEGGEASEERYSYFSRFSAQLTSLYPDGSLEIVNKAIGGETSEGGAERVNEDVVACLPDLVTIGYGMNDQNQFEYGNTVSLKQYEQNIRFIIETIQSSSDATIVLVTPCQPNPLWQHTSGRIGEYAEVLRRLGDIYQIAVADAYSIWQQALIAGKTPECLLLNNINHPNDYGHYLYYKAFERIIC</sequence>
<reference evidence="3" key="1">
    <citation type="submission" date="2018-11" db="EMBL/GenBank/DDBJ databases">
        <title>Complete genome sequence of Paenibacillus sp. ML311-T8.</title>
        <authorList>
            <person name="Nam Y.-D."/>
            <person name="Kang J."/>
            <person name="Chung W.-H."/>
            <person name="Park Y.S."/>
        </authorList>
    </citation>
    <scope>NUCLEOTIDE SEQUENCE [LARGE SCALE GENOMIC DNA]</scope>
    <source>
        <strain evidence="3">ML311-T8</strain>
    </source>
</reference>
<dbReference type="AlphaFoldDB" id="A0A6B8RQQ6"/>
<dbReference type="SUPFAM" id="SSF52266">
    <property type="entry name" value="SGNH hydrolase"/>
    <property type="match status" value="1"/>
</dbReference>
<protein>
    <recommendedName>
        <fullName evidence="1">SGNH hydrolase-type esterase domain-containing protein</fullName>
    </recommendedName>
</protein>
<evidence type="ECO:0000313" key="3">
    <source>
        <dbReference type="Proteomes" id="UP000426246"/>
    </source>
</evidence>
<dbReference type="InterPro" id="IPR013830">
    <property type="entry name" value="SGNH_hydro"/>
</dbReference>
<accession>A0A6B8RQQ6</accession>
<dbReference type="Pfam" id="PF13472">
    <property type="entry name" value="Lipase_GDSL_2"/>
    <property type="match status" value="1"/>
</dbReference>
<evidence type="ECO:0000259" key="1">
    <source>
        <dbReference type="Pfam" id="PF13472"/>
    </source>
</evidence>
<dbReference type="EMBL" id="CP034235">
    <property type="protein sequence ID" value="QGQ98042.1"/>
    <property type="molecule type" value="Genomic_DNA"/>
</dbReference>
<dbReference type="Proteomes" id="UP000426246">
    <property type="component" value="Chromosome"/>
</dbReference>
<name>A0A6B8RQQ6_9BACL</name>
<dbReference type="PANTHER" id="PTHR30383:SF5">
    <property type="entry name" value="SGNH HYDROLASE-TYPE ESTERASE DOMAIN-CONTAINING PROTEIN"/>
    <property type="match status" value="1"/>
</dbReference>
<keyword evidence="3" id="KW-1185">Reference proteome</keyword>
<gene>
    <name evidence="2" type="ORF">EHS13_25680</name>
</gene>
<feature type="domain" description="SGNH hydrolase-type esterase" evidence="1">
    <location>
        <begin position="151"/>
        <end position="329"/>
    </location>
</feature>
<dbReference type="PANTHER" id="PTHR30383">
    <property type="entry name" value="THIOESTERASE 1/PROTEASE 1/LYSOPHOSPHOLIPASE L1"/>
    <property type="match status" value="1"/>
</dbReference>
<evidence type="ECO:0000313" key="2">
    <source>
        <dbReference type="EMBL" id="QGQ98042.1"/>
    </source>
</evidence>
<dbReference type="InterPro" id="IPR036514">
    <property type="entry name" value="SGNH_hydro_sf"/>
</dbReference>